<accession>A0A4U6VGH2</accession>
<evidence type="ECO:0008006" key="4">
    <source>
        <dbReference type="Google" id="ProtNLM"/>
    </source>
</evidence>
<name>A0A4U6VGH2_SETVI</name>
<dbReference type="Proteomes" id="UP000298652">
    <property type="component" value="Chromosome 3"/>
</dbReference>
<evidence type="ECO:0000313" key="3">
    <source>
        <dbReference type="Proteomes" id="UP000298652"/>
    </source>
</evidence>
<dbReference type="EMBL" id="CM016554">
    <property type="protein sequence ID" value="TKW28568.1"/>
    <property type="molecule type" value="Genomic_DNA"/>
</dbReference>
<reference evidence="2" key="1">
    <citation type="submission" date="2019-03" db="EMBL/GenBank/DDBJ databases">
        <title>WGS assembly of Setaria viridis.</title>
        <authorList>
            <person name="Huang P."/>
            <person name="Jenkins J."/>
            <person name="Grimwood J."/>
            <person name="Barry K."/>
            <person name="Healey A."/>
            <person name="Mamidi S."/>
            <person name="Sreedasyam A."/>
            <person name="Shu S."/>
            <person name="Feldman M."/>
            <person name="Wu J."/>
            <person name="Yu Y."/>
            <person name="Chen C."/>
            <person name="Johnson J."/>
            <person name="Rokhsar D."/>
            <person name="Baxter I."/>
            <person name="Schmutz J."/>
            <person name="Brutnell T."/>
            <person name="Kellogg E."/>
        </authorList>
    </citation>
    <scope>NUCLEOTIDE SEQUENCE [LARGE SCALE GENOMIC DNA]</scope>
</reference>
<dbReference type="InterPro" id="IPR038765">
    <property type="entry name" value="Papain-like_cys_pep_sf"/>
</dbReference>
<feature type="compositionally biased region" description="Polar residues" evidence="1">
    <location>
        <begin position="32"/>
        <end position="52"/>
    </location>
</feature>
<proteinExistence type="predicted"/>
<organism evidence="2 3">
    <name type="scientific">Setaria viridis</name>
    <name type="common">Green bristlegrass</name>
    <name type="synonym">Setaria italica subsp. viridis</name>
    <dbReference type="NCBI Taxonomy" id="4556"/>
    <lineage>
        <taxon>Eukaryota</taxon>
        <taxon>Viridiplantae</taxon>
        <taxon>Streptophyta</taxon>
        <taxon>Embryophyta</taxon>
        <taxon>Tracheophyta</taxon>
        <taxon>Spermatophyta</taxon>
        <taxon>Magnoliopsida</taxon>
        <taxon>Liliopsida</taxon>
        <taxon>Poales</taxon>
        <taxon>Poaceae</taxon>
        <taxon>PACMAD clade</taxon>
        <taxon>Panicoideae</taxon>
        <taxon>Panicodae</taxon>
        <taxon>Paniceae</taxon>
        <taxon>Cenchrinae</taxon>
        <taxon>Setaria</taxon>
    </lineage>
</organism>
<feature type="region of interest" description="Disordered" evidence="1">
    <location>
        <begin position="1"/>
        <end position="87"/>
    </location>
</feature>
<protein>
    <recommendedName>
        <fullName evidence="4">Ubiquitin-like protease family profile domain-containing protein</fullName>
    </recommendedName>
</protein>
<sequence>MTRWTRKFGGAFGPAHPPLGLSSPSGPSHPAQSLSPTPSNPGGASDNDQNTPPRSPFVVPGLKPGASKEPAAPLNKSRSLRKKTKKSEPFKKLAVDMTPEELEEASQVYVREWFEKNTGERKVKEMEPKPVDLTKLKFFIGLKKEVKKMLLSNYDCSLIIKFMEDTGLSFAKVLGRAEPPPPEKTVPKWPFELGKYLVRPELVRKLSTKMYEFHQWYMEQSAKERLMFILLVKPIDFIGEAEKLLWLEFKDIYEVYHQNTLDVSLISAWVPMQIQRCRRESYFNVDFMDPALVNQQQNYKQYILLPYIFNNVIVLDSLRKPKDVYQDIQDVLNFAWKRFRKHHRGNIKEKLTFNTTFPLWNNLCGYYVCEHMYHFVKDKVISDLITAFGNQEALIEFMVDEVINPNGEFHYDGHSIAEPSNTTTGGS</sequence>
<dbReference type="AlphaFoldDB" id="A0A4U6VGH2"/>
<dbReference type="SUPFAM" id="SSF54001">
    <property type="entry name" value="Cysteine proteinases"/>
    <property type="match status" value="1"/>
</dbReference>
<evidence type="ECO:0000313" key="2">
    <source>
        <dbReference type="EMBL" id="TKW28568.1"/>
    </source>
</evidence>
<evidence type="ECO:0000256" key="1">
    <source>
        <dbReference type="SAM" id="MobiDB-lite"/>
    </source>
</evidence>
<dbReference type="Gramene" id="TKW28568">
    <property type="protein sequence ID" value="TKW28568"/>
    <property type="gene ID" value="SEVIR_3G336900v2"/>
</dbReference>
<gene>
    <name evidence="2" type="ORF">SEVIR_3G336900v2</name>
</gene>
<feature type="compositionally biased region" description="Low complexity" evidence="1">
    <location>
        <begin position="18"/>
        <end position="31"/>
    </location>
</feature>
<keyword evidence="3" id="KW-1185">Reference proteome</keyword>